<dbReference type="InterPro" id="IPR012447">
    <property type="entry name" value="DUF1651"/>
</dbReference>
<organism evidence="1">
    <name type="scientific">uncultured marine type-A Synechococcus GOM 3O6</name>
    <dbReference type="NCBI Taxonomy" id="364150"/>
    <lineage>
        <taxon>Bacteria</taxon>
        <taxon>Bacillati</taxon>
        <taxon>Cyanobacteriota</taxon>
        <taxon>Cyanophyceae</taxon>
        <taxon>Synechococcales</taxon>
        <taxon>Synechococcaceae</taxon>
        <taxon>Synechococcus</taxon>
        <taxon>environmental samples</taxon>
    </lineage>
</organism>
<protein>
    <submittedName>
        <fullName evidence="1">Uncharacterized protein</fullName>
    </submittedName>
</protein>
<dbReference type="AlphaFoldDB" id="Q0QKP6"/>
<dbReference type="EMBL" id="DQ325539">
    <property type="protein sequence ID" value="ABD96283.1"/>
    <property type="molecule type" value="Genomic_DNA"/>
</dbReference>
<sequence length="68" mass="8041">MRMYWCCVMGSEGFIQDQATKETKRFHRDEKSWLRNPKVFVDTGIPLPGEPPLLKTRVYLRRDAAEQL</sequence>
<accession>Q0QKP6</accession>
<name>Q0QKP6_9SYNE</name>
<evidence type="ECO:0000313" key="1">
    <source>
        <dbReference type="EMBL" id="ABD96283.1"/>
    </source>
</evidence>
<reference evidence="1" key="1">
    <citation type="journal article" date="2006" name="Mar. Ecol. Prog. Ser.">
        <title>Gene diversity and organization in rbcL-containing genome fragments from uncultivated Synechococcus in the Gulf of Mexico.</title>
        <authorList>
            <person name="John D.E."/>
            <person name="Wawrik B."/>
            <person name="Tabita F.R."/>
            <person name="Paul J.H."/>
        </authorList>
    </citation>
    <scope>NUCLEOTIDE SEQUENCE</scope>
</reference>
<dbReference type="Pfam" id="PF07864">
    <property type="entry name" value="DUF1651"/>
    <property type="match status" value="1"/>
</dbReference>
<proteinExistence type="predicted"/>